<name>A0A162BIX2_PSEFL</name>
<protein>
    <recommendedName>
        <fullName evidence="4">Bacterial Ig-like domain-containing protein</fullName>
    </recommendedName>
</protein>
<dbReference type="RefSeq" id="WP_063341459.1">
    <property type="nucleotide sequence ID" value="NZ_LUKJ01000003.1"/>
</dbReference>
<evidence type="ECO:0000256" key="1">
    <source>
        <dbReference type="SAM" id="MobiDB-lite"/>
    </source>
</evidence>
<organism evidence="2 3">
    <name type="scientific">Pseudomonas fluorescens</name>
    <dbReference type="NCBI Taxonomy" id="294"/>
    <lineage>
        <taxon>Bacteria</taxon>
        <taxon>Pseudomonadati</taxon>
        <taxon>Pseudomonadota</taxon>
        <taxon>Gammaproteobacteria</taxon>
        <taxon>Pseudomonadales</taxon>
        <taxon>Pseudomonadaceae</taxon>
        <taxon>Pseudomonas</taxon>
    </lineage>
</organism>
<reference evidence="2 3" key="2">
    <citation type="journal article" date="2018" name="Nature">
        <title>Mutant phenotypes for thousands of bacterial genes of unknown function.</title>
        <authorList>
            <person name="Price M.N."/>
            <person name="Wetmore K.M."/>
            <person name="Waters R.J."/>
            <person name="Callaghan M."/>
            <person name="Ray J."/>
            <person name="Liu H."/>
            <person name="Kuehl J.V."/>
            <person name="Melnyk R.A."/>
            <person name="Lamson J.S."/>
            <person name="Suh Y."/>
            <person name="Carlson H.K."/>
            <person name="Esquivel Z."/>
            <person name="Sadeeshkumar H."/>
            <person name="Chakraborty R."/>
            <person name="Zane G.M."/>
            <person name="Rubin B.E."/>
            <person name="Wall J.D."/>
            <person name="Visel A."/>
            <person name="Bristow J."/>
            <person name="Blow M.J."/>
            <person name="Arkin A.P."/>
            <person name="Deutschbauer A.M."/>
        </authorList>
    </citation>
    <scope>NUCLEOTIDE SEQUENCE [LARGE SCALE GENOMIC DNA]</scope>
    <source>
        <strain evidence="2 3">FW300-N1B4</strain>
    </source>
</reference>
<proteinExistence type="predicted"/>
<comment type="caution">
    <text evidence="2">The sequence shown here is derived from an EMBL/GenBank/DDBJ whole genome shotgun (WGS) entry which is preliminary data.</text>
</comment>
<dbReference type="EMBL" id="LUKJ01000003">
    <property type="protein sequence ID" value="KZN16323.1"/>
    <property type="molecule type" value="Genomic_DNA"/>
</dbReference>
<evidence type="ECO:0000313" key="2">
    <source>
        <dbReference type="EMBL" id="KZN16323.1"/>
    </source>
</evidence>
<feature type="region of interest" description="Disordered" evidence="1">
    <location>
        <begin position="1"/>
        <end position="24"/>
    </location>
</feature>
<dbReference type="Proteomes" id="UP000076489">
    <property type="component" value="Unassembled WGS sequence"/>
</dbReference>
<reference evidence="3" key="1">
    <citation type="submission" date="2016-03" db="EMBL/GenBank/DDBJ databases">
        <authorList>
            <person name="Ray J."/>
            <person name="Price M."/>
            <person name="Deutschbauer A."/>
        </authorList>
    </citation>
    <scope>NUCLEOTIDE SEQUENCE [LARGE SCALE GENOMIC DNA]</scope>
    <source>
        <strain evidence="3">FW300-N1B4</strain>
    </source>
</reference>
<sequence length="107" mass="11811">MTLEITEVTSRLDGKPIESGSSTESTIVTIRGTASKANQAVHIYDNDGEAPIFSTTSNQDLRWVSYSPELDVGVHKFKAKLQWDEEVSNEWVITVLPPKDGKSSTRS</sequence>
<gene>
    <name evidence="2" type="ORF">A1D17_09185</name>
</gene>
<evidence type="ECO:0000313" key="3">
    <source>
        <dbReference type="Proteomes" id="UP000076489"/>
    </source>
</evidence>
<dbReference type="AlphaFoldDB" id="A0A162BIX2"/>
<evidence type="ECO:0008006" key="4">
    <source>
        <dbReference type="Google" id="ProtNLM"/>
    </source>
</evidence>
<accession>A0A162BIX2</accession>